<dbReference type="SUPFAM" id="SSF57850">
    <property type="entry name" value="RING/U-box"/>
    <property type="match status" value="1"/>
</dbReference>
<dbReference type="PANTHER" id="PTHR13145:SF0">
    <property type="entry name" value="E3 UBIQUITIN-PROTEIN LIGASE MARCHF6"/>
    <property type="match status" value="1"/>
</dbReference>
<evidence type="ECO:0000256" key="1">
    <source>
        <dbReference type="ARBA" id="ARBA00000900"/>
    </source>
</evidence>
<feature type="domain" description="RING-CH-type" evidence="15">
    <location>
        <begin position="2"/>
        <end position="63"/>
    </location>
</feature>
<evidence type="ECO:0000256" key="4">
    <source>
        <dbReference type="ARBA" id="ARBA00012483"/>
    </source>
</evidence>
<dbReference type="FunFam" id="3.30.40.10:FF:000287">
    <property type="entry name" value="RING finger membrane protein"/>
    <property type="match status" value="1"/>
</dbReference>
<evidence type="ECO:0000256" key="6">
    <source>
        <dbReference type="ARBA" id="ARBA00022692"/>
    </source>
</evidence>
<organism evidence="16 17">
    <name type="scientific">Hypholoma sublateritium (strain FD-334 SS-4)</name>
    <dbReference type="NCBI Taxonomy" id="945553"/>
    <lineage>
        <taxon>Eukaryota</taxon>
        <taxon>Fungi</taxon>
        <taxon>Dikarya</taxon>
        <taxon>Basidiomycota</taxon>
        <taxon>Agaricomycotina</taxon>
        <taxon>Agaricomycetes</taxon>
        <taxon>Agaricomycetidae</taxon>
        <taxon>Agaricales</taxon>
        <taxon>Agaricineae</taxon>
        <taxon>Strophariaceae</taxon>
        <taxon>Hypholoma</taxon>
    </lineage>
</organism>
<dbReference type="Pfam" id="PF23113">
    <property type="entry name" value="MARCHF6_C"/>
    <property type="match status" value="1"/>
</dbReference>
<keyword evidence="11 14" id="KW-1133">Transmembrane helix</keyword>
<feature type="transmembrane region" description="Helical" evidence="14">
    <location>
        <begin position="966"/>
        <end position="986"/>
    </location>
</feature>
<dbReference type="OMA" id="VGTCYMF"/>
<keyword evidence="8" id="KW-0863">Zinc-finger</keyword>
<dbReference type="GO" id="GO:0005789">
    <property type="term" value="C:endoplasmic reticulum membrane"/>
    <property type="evidence" value="ECO:0007669"/>
    <property type="project" value="TreeGrafter"/>
</dbReference>
<dbReference type="OrthoDB" id="264354at2759"/>
<evidence type="ECO:0000256" key="13">
    <source>
        <dbReference type="SAM" id="MobiDB-lite"/>
    </source>
</evidence>
<evidence type="ECO:0000313" key="16">
    <source>
        <dbReference type="EMBL" id="KJA25712.1"/>
    </source>
</evidence>
<dbReference type="InterPro" id="IPR056521">
    <property type="entry name" value="MARCHF6-like_C"/>
</dbReference>
<keyword evidence="5" id="KW-0808">Transferase</keyword>
<evidence type="ECO:0000256" key="8">
    <source>
        <dbReference type="ARBA" id="ARBA00022771"/>
    </source>
</evidence>
<dbReference type="Pfam" id="PF12906">
    <property type="entry name" value="RINGv"/>
    <property type="match status" value="1"/>
</dbReference>
<dbReference type="GO" id="GO:0008270">
    <property type="term" value="F:zinc ion binding"/>
    <property type="evidence" value="ECO:0007669"/>
    <property type="project" value="UniProtKB-KW"/>
</dbReference>
<accession>A0A0D2LE56</accession>
<comment type="pathway">
    <text evidence="3">Protein modification; protein ubiquitination.</text>
</comment>
<feature type="transmembrane region" description="Helical" evidence="14">
    <location>
        <begin position="1474"/>
        <end position="1491"/>
    </location>
</feature>
<feature type="region of interest" description="Disordered" evidence="13">
    <location>
        <begin position="1703"/>
        <end position="1736"/>
    </location>
</feature>
<dbReference type="CDD" id="cd16702">
    <property type="entry name" value="RING_CH-C4HC3_MARCH6"/>
    <property type="match status" value="1"/>
</dbReference>
<evidence type="ECO:0000256" key="5">
    <source>
        <dbReference type="ARBA" id="ARBA00022679"/>
    </source>
</evidence>
<feature type="compositionally biased region" description="Low complexity" evidence="13">
    <location>
        <begin position="1705"/>
        <end position="1727"/>
    </location>
</feature>
<keyword evidence="17" id="KW-1185">Reference proteome</keyword>
<feature type="compositionally biased region" description="Acidic residues" evidence="13">
    <location>
        <begin position="707"/>
        <end position="718"/>
    </location>
</feature>
<dbReference type="SMART" id="SM00744">
    <property type="entry name" value="RINGv"/>
    <property type="match status" value="1"/>
</dbReference>
<dbReference type="EC" id="2.3.2.27" evidence="4"/>
<gene>
    <name evidence="16" type="ORF">HYPSUDRAFT_213667</name>
</gene>
<dbReference type="InterPro" id="IPR011016">
    <property type="entry name" value="Znf_RING-CH"/>
</dbReference>
<reference evidence="17" key="1">
    <citation type="submission" date="2014-04" db="EMBL/GenBank/DDBJ databases">
        <title>Evolutionary Origins and Diversification of the Mycorrhizal Mutualists.</title>
        <authorList>
            <consortium name="DOE Joint Genome Institute"/>
            <consortium name="Mycorrhizal Genomics Consortium"/>
            <person name="Kohler A."/>
            <person name="Kuo A."/>
            <person name="Nagy L.G."/>
            <person name="Floudas D."/>
            <person name="Copeland A."/>
            <person name="Barry K.W."/>
            <person name="Cichocki N."/>
            <person name="Veneault-Fourrey C."/>
            <person name="LaButti K."/>
            <person name="Lindquist E.A."/>
            <person name="Lipzen A."/>
            <person name="Lundell T."/>
            <person name="Morin E."/>
            <person name="Murat C."/>
            <person name="Riley R."/>
            <person name="Ohm R."/>
            <person name="Sun H."/>
            <person name="Tunlid A."/>
            <person name="Henrissat B."/>
            <person name="Grigoriev I.V."/>
            <person name="Hibbett D.S."/>
            <person name="Martin F."/>
        </authorList>
    </citation>
    <scope>NUCLEOTIDE SEQUENCE [LARGE SCALE GENOMIC DNA]</scope>
    <source>
        <strain evidence="17">FD-334 SS-4</strain>
    </source>
</reference>
<sequence>MQEADEQDTCRICSAPAEPDQPLFHPCKCSGTIRYIHQDCLTTWLAHSKKKNCDVCKHPYSFTKVYASDMPPSLPPVLLVRRLLQHAFMAILFLVRAVAVATIWLGVLPLATVWTWRLYFAIGESTAWWVSNRPRPSTHAAELPYSKLPSPTADPILPPPRTIIGQFTTHPMWLALSADIFTGQIIASLIVLTFVAVFLLREWISQNARPGVFEEEEIPPAENILAGAPPPPQGQAFQPRAQAPPAPAPQPEQPLAQAQPLPLPVPPGPAFNFAPFGPQPPLQAQEQIQPNTVPPEPQSTINAAHHDPAEAANRRRLRELFQSVTPAAVRISQEEIEEIRQGLRHNRNLARSLRVSLDEMDSIPDDDSKAVKLGEIMRNALLEIRQGKVNANLDLQVAMDPDRWDARVPARWELSDDDTIPRKQARKSNSVLMMESRRYKQRETDIRVQVARQEAAQHRNPLLHELMRELPPAIGPETSGAHTTAAVDEANDAENANPFPAVVLQPFKTDIPFSLRDWHVPPSAYLPQPTPPVRPSLAATGVPFTFSMNVPVPTASPSLASYRAPEEFRPQTEAVSSRVDLGSGYFDMVKAENETAKGKATSTVHMGEKRDEALQRGEGSASPPVYEAREQMPTYEEAEQAPLAGSRDATPDDDDWEAAAYRAQQARRRAEGRRRQIEQDAIREDRYSAYSARRRAEGKRRQIEDYAIGDDSDEDVRDDMDEDMEAEQRRYFRDRDEEELESETFGLNLDMAAFRRDFPNENPEPVDNETDSEGLVVLHNAYRNQREHDVPLFHGDEEEEEEIEEEIEEEVEEPEEPEGLFDDDQPWEEVDEEDVEEVDEELRMPGAEMADVPLAQDLGMGAGLEGADEADGNVEDDMEGALEAIGLRGPVFGVFQNAALMIFVLDTAIGIGIWMPFTIGKTAALLSLDPRRLMQVLHWPIRAMRIITDPIVDSLAFILLDCIVPWILKVVTGFFLLVGFVAWGAIRVLLGNNFATSVANASSKMISASTNMTDSITQFAIHFTTSAPTSTADQATLSSNTTMLSSIPDYLGFTEPYFEALGKEVRISATKAQVTWIELALGNGPSNRVFAVSLGYLVAAFLLSIYLNLLTVGNARTAGLAVRNAVRQQLLVLKVAAFIFIELVTFPLGCGVVLDLCTVWMFPEATLQSRVAFFTQAPLTAMFYHWVAGTMFMYSFAVLLSGCRSVMRPGAMWFIKDPQDQNSHPIRDILDRPTLTQLRKICVSGLMYTFVVVCVVASIAGLLILGSRSLLPFRWKNRDPLSHVPVDLLFLHLVLPHTMHYFRPKRVVKGLATIVWKFLATRLRLTSYFFGGRHPEEEFTPKDWKNNFIRGDVLVADEGDIADGGFRRVPATDNLALPRDMRATAAVTADGEPVDDEAKKLMDIQDAEAEKAKKSIKDDYTIVYMPPHFKYRVIAFIVLLWIFAAVLLGVAVALPILMGRSFFNLFSAHDVHDGYALIGGFYLLWACYLSAKAVDRLDKRRQRRGGDGPRANLYILVLKRGLLWAGKMVYMALGLGIVVPVLLATVVDLYVILPIRFTLDPRMVPRIRIVDEWALGLLYAKIMLHAHQIQPPNRLTRGLTNIIQRGFTHPDPVLATREVIAPLTGGLLGMIILPGAIFRTLQHFFPELPLDNRFVFMHVYPSVFVLAGAVRSAIVFGSSLRAWSQAIRDKEFLVEMRLKNHDPNAPQAAEGPAAPAGVARGAAGVPQPDGPAAAGG</sequence>
<evidence type="ECO:0000256" key="10">
    <source>
        <dbReference type="ARBA" id="ARBA00022833"/>
    </source>
</evidence>
<feature type="region of interest" description="Disordered" evidence="13">
    <location>
        <begin position="595"/>
        <end position="653"/>
    </location>
</feature>
<feature type="transmembrane region" description="Helical" evidence="14">
    <location>
        <begin position="1537"/>
        <end position="1559"/>
    </location>
</feature>
<feature type="region of interest" description="Disordered" evidence="13">
    <location>
        <begin position="796"/>
        <end position="824"/>
    </location>
</feature>
<feature type="transmembrane region" description="Helical" evidence="14">
    <location>
        <begin position="1433"/>
        <end position="1454"/>
    </location>
</feature>
<dbReference type="InterPro" id="IPR013083">
    <property type="entry name" value="Znf_RING/FYVE/PHD"/>
</dbReference>
<dbReference type="Proteomes" id="UP000054270">
    <property type="component" value="Unassembled WGS sequence"/>
</dbReference>
<keyword evidence="9" id="KW-0833">Ubl conjugation pathway</keyword>
<keyword evidence="7" id="KW-0479">Metal-binding</keyword>
<dbReference type="Gene3D" id="3.30.40.10">
    <property type="entry name" value="Zinc/RING finger domain, C3HC4 (zinc finger)"/>
    <property type="match status" value="1"/>
</dbReference>
<protein>
    <recommendedName>
        <fullName evidence="4">RING-type E3 ubiquitin transferase</fullName>
        <ecNumber evidence="4">2.3.2.27</ecNumber>
    </recommendedName>
</protein>
<keyword evidence="6 14" id="KW-0812">Transmembrane</keyword>
<feature type="region of interest" description="Disordered" evidence="13">
    <location>
        <begin position="222"/>
        <end position="299"/>
    </location>
</feature>
<evidence type="ECO:0000256" key="7">
    <source>
        <dbReference type="ARBA" id="ARBA00022723"/>
    </source>
</evidence>
<dbReference type="GO" id="GO:0036503">
    <property type="term" value="P:ERAD pathway"/>
    <property type="evidence" value="ECO:0007669"/>
    <property type="project" value="TreeGrafter"/>
</dbReference>
<evidence type="ECO:0000256" key="14">
    <source>
        <dbReference type="SAM" id="Phobius"/>
    </source>
</evidence>
<keyword evidence="12 14" id="KW-0472">Membrane</keyword>
<dbReference type="EMBL" id="KN817530">
    <property type="protein sequence ID" value="KJA25712.1"/>
    <property type="molecule type" value="Genomic_DNA"/>
</dbReference>
<dbReference type="PROSITE" id="PS51292">
    <property type="entry name" value="ZF_RING_CH"/>
    <property type="match status" value="1"/>
</dbReference>
<name>A0A0D2LE56_HYPSF</name>
<proteinExistence type="predicted"/>
<feature type="transmembrane region" description="Helical" evidence="14">
    <location>
        <begin position="1284"/>
        <end position="1302"/>
    </location>
</feature>
<evidence type="ECO:0000256" key="11">
    <source>
        <dbReference type="ARBA" id="ARBA00022989"/>
    </source>
</evidence>
<dbReference type="GO" id="GO:0061630">
    <property type="term" value="F:ubiquitin protein ligase activity"/>
    <property type="evidence" value="ECO:0007669"/>
    <property type="project" value="UniProtKB-EC"/>
</dbReference>
<dbReference type="STRING" id="945553.A0A0D2LE56"/>
<feature type="transmembrane region" description="Helical" evidence="14">
    <location>
        <begin position="87"/>
        <end position="107"/>
    </location>
</feature>
<comment type="subcellular location">
    <subcellularLocation>
        <location evidence="2">Membrane</location>
        <topology evidence="2">Multi-pass membrane protein</topology>
    </subcellularLocation>
</comment>
<feature type="compositionally biased region" description="Pro residues" evidence="13">
    <location>
        <begin position="242"/>
        <end position="252"/>
    </location>
</feature>
<feature type="transmembrane region" description="Helical" evidence="14">
    <location>
        <begin position="1131"/>
        <end position="1162"/>
    </location>
</feature>
<comment type="catalytic activity">
    <reaction evidence="1">
        <text>S-ubiquitinyl-[E2 ubiquitin-conjugating enzyme]-L-cysteine + [acceptor protein]-L-lysine = [E2 ubiquitin-conjugating enzyme]-L-cysteine + N(6)-ubiquitinyl-[acceptor protein]-L-lysine.</text>
        <dbReference type="EC" id="2.3.2.27"/>
    </reaction>
</comment>
<feature type="transmembrane region" description="Helical" evidence="14">
    <location>
        <begin position="1619"/>
        <end position="1638"/>
    </location>
</feature>
<evidence type="ECO:0000256" key="2">
    <source>
        <dbReference type="ARBA" id="ARBA00004141"/>
    </source>
</evidence>
<evidence type="ECO:0000259" key="15">
    <source>
        <dbReference type="PROSITE" id="PS51292"/>
    </source>
</evidence>
<feature type="compositionally biased region" description="Basic and acidic residues" evidence="13">
    <location>
        <begin position="606"/>
        <end position="615"/>
    </location>
</feature>
<dbReference type="PANTHER" id="PTHR13145">
    <property type="entry name" value="SSM4 PROTEIN"/>
    <property type="match status" value="1"/>
</dbReference>
<evidence type="ECO:0000256" key="3">
    <source>
        <dbReference type="ARBA" id="ARBA00004906"/>
    </source>
</evidence>
<feature type="transmembrane region" description="Helical" evidence="14">
    <location>
        <begin position="1658"/>
        <end position="1680"/>
    </location>
</feature>
<feature type="transmembrane region" description="Helical" evidence="14">
    <location>
        <begin position="898"/>
        <end position="919"/>
    </location>
</feature>
<keyword evidence="10" id="KW-0862">Zinc</keyword>
<feature type="transmembrane region" description="Helical" evidence="14">
    <location>
        <begin position="1089"/>
        <end position="1110"/>
    </location>
</feature>
<evidence type="ECO:0000313" key="17">
    <source>
        <dbReference type="Proteomes" id="UP000054270"/>
    </source>
</evidence>
<feature type="compositionally biased region" description="Polar residues" evidence="13">
    <location>
        <begin position="282"/>
        <end position="291"/>
    </location>
</feature>
<feature type="transmembrane region" description="Helical" evidence="14">
    <location>
        <begin position="1182"/>
        <end position="1203"/>
    </location>
</feature>
<evidence type="ECO:0000256" key="12">
    <source>
        <dbReference type="ARBA" id="ARBA00023136"/>
    </source>
</evidence>
<evidence type="ECO:0000256" key="9">
    <source>
        <dbReference type="ARBA" id="ARBA00022786"/>
    </source>
</evidence>
<feature type="transmembrane region" description="Helical" evidence="14">
    <location>
        <begin position="1511"/>
        <end position="1531"/>
    </location>
</feature>
<feature type="region of interest" description="Disordered" evidence="13">
    <location>
        <begin position="691"/>
        <end position="718"/>
    </location>
</feature>
<feature type="transmembrane region" description="Helical" evidence="14">
    <location>
        <begin position="1241"/>
        <end position="1264"/>
    </location>
</feature>